<dbReference type="STRING" id="1305675.BFG57_00770"/>
<dbReference type="EMBL" id="MJEH01000011">
    <property type="protein sequence ID" value="OEH93554.1"/>
    <property type="molecule type" value="Genomic_DNA"/>
</dbReference>
<evidence type="ECO:0000313" key="2">
    <source>
        <dbReference type="EMBL" id="OEH93554.1"/>
    </source>
</evidence>
<comment type="caution">
    <text evidence="2">The sequence shown here is derived from an EMBL/GenBank/DDBJ whole genome shotgun (WGS) entry which is preliminary data.</text>
</comment>
<dbReference type="Pfam" id="PF00903">
    <property type="entry name" value="Glyoxalase"/>
    <property type="match status" value="1"/>
</dbReference>
<dbReference type="InterPro" id="IPR029068">
    <property type="entry name" value="Glyas_Bleomycin-R_OHBP_Dase"/>
</dbReference>
<protein>
    <recommendedName>
        <fullName evidence="1">VOC domain-containing protein</fullName>
    </recommendedName>
</protein>
<reference evidence="2 3" key="1">
    <citation type="submission" date="2016-08" db="EMBL/GenBank/DDBJ databases">
        <title>Genome of Bacillus solimangrovi GH2-4.</title>
        <authorList>
            <person name="Lim S."/>
            <person name="Kim B.-C."/>
        </authorList>
    </citation>
    <scope>NUCLEOTIDE SEQUENCE [LARGE SCALE GENOMIC DNA]</scope>
    <source>
        <strain evidence="2 3">GH2-4</strain>
    </source>
</reference>
<keyword evidence="3" id="KW-1185">Reference proteome</keyword>
<dbReference type="PROSITE" id="PS51819">
    <property type="entry name" value="VOC"/>
    <property type="match status" value="1"/>
</dbReference>
<dbReference type="OrthoDB" id="8018325at2"/>
<feature type="domain" description="VOC" evidence="1">
    <location>
        <begin position="2"/>
        <end position="112"/>
    </location>
</feature>
<dbReference type="SUPFAM" id="SSF54593">
    <property type="entry name" value="Glyoxalase/Bleomycin resistance protein/Dihydroxybiphenyl dioxygenase"/>
    <property type="match status" value="1"/>
</dbReference>
<dbReference type="RefSeq" id="WP_069716457.1">
    <property type="nucleotide sequence ID" value="NZ_MJEH01000011.1"/>
</dbReference>
<dbReference type="AlphaFoldDB" id="A0A1E5LHJ0"/>
<dbReference type="Gene3D" id="3.10.180.10">
    <property type="entry name" value="2,3-Dihydroxybiphenyl 1,2-Dioxygenase, domain 1"/>
    <property type="match status" value="1"/>
</dbReference>
<gene>
    <name evidence="2" type="ORF">BFG57_00770</name>
</gene>
<dbReference type="InterPro" id="IPR037523">
    <property type="entry name" value="VOC_core"/>
</dbReference>
<proteinExistence type="predicted"/>
<evidence type="ECO:0000259" key="1">
    <source>
        <dbReference type="PROSITE" id="PS51819"/>
    </source>
</evidence>
<dbReference type="InterPro" id="IPR004360">
    <property type="entry name" value="Glyas_Fos-R_dOase_dom"/>
</dbReference>
<name>A0A1E5LHJ0_9BACI</name>
<accession>A0A1E5LHJ0</accession>
<sequence>MKINEITLKSFNFNEMKQFYTNVLQMQLITEEDNLFSVKAGKTMLTFERSSHIPFYHFCLRTNDSYFDHMYERIKVLHILLPNESGETLLFWEGKQAYFTDPDGNILEMLVRPFLYDEQEPFGWFDIGEVGMPSKSVKELQNLFASFVTDEMKHISDTFAFYGDEFGVFVLVKEGRHWYPTERPATIHPIKIAINGVNFHRWEHPSLPYTISNNGC</sequence>
<evidence type="ECO:0000313" key="3">
    <source>
        <dbReference type="Proteomes" id="UP000095209"/>
    </source>
</evidence>
<organism evidence="2 3">
    <name type="scientific">Bacillus solimangrovi</name>
    <dbReference type="NCBI Taxonomy" id="1305675"/>
    <lineage>
        <taxon>Bacteria</taxon>
        <taxon>Bacillati</taxon>
        <taxon>Bacillota</taxon>
        <taxon>Bacilli</taxon>
        <taxon>Bacillales</taxon>
        <taxon>Bacillaceae</taxon>
        <taxon>Bacillus</taxon>
    </lineage>
</organism>
<dbReference type="Proteomes" id="UP000095209">
    <property type="component" value="Unassembled WGS sequence"/>
</dbReference>
<dbReference type="CDD" id="cd06587">
    <property type="entry name" value="VOC"/>
    <property type="match status" value="1"/>
</dbReference>